<proteinExistence type="predicted"/>
<gene>
    <name evidence="1" type="ORF">B9Z19DRAFT_1131518</name>
</gene>
<organism evidence="1 2">
    <name type="scientific">Tuber borchii</name>
    <name type="common">White truffle</name>
    <dbReference type="NCBI Taxonomy" id="42251"/>
    <lineage>
        <taxon>Eukaryota</taxon>
        <taxon>Fungi</taxon>
        <taxon>Dikarya</taxon>
        <taxon>Ascomycota</taxon>
        <taxon>Pezizomycotina</taxon>
        <taxon>Pezizomycetes</taxon>
        <taxon>Pezizales</taxon>
        <taxon>Tuberaceae</taxon>
        <taxon>Tuber</taxon>
    </lineage>
</organism>
<sequence>MAKVGGVSFSLPAVALNAEVWPEHDISSQSCDEQSKAQVDVWERIFGWAGRGTRKGDGGLGWCISTILHHMAGEHMAPPTYCVVVVVAGLMVAWERSGAS</sequence>
<dbReference type="Proteomes" id="UP000244722">
    <property type="component" value="Unassembled WGS sequence"/>
</dbReference>
<reference evidence="1 2" key="1">
    <citation type="submission" date="2017-04" db="EMBL/GenBank/DDBJ databases">
        <title>Draft genome sequence of Tuber borchii Vittad., a whitish edible truffle.</title>
        <authorList>
            <consortium name="DOE Joint Genome Institute"/>
            <person name="Murat C."/>
            <person name="Kuo A."/>
            <person name="Barry K.W."/>
            <person name="Clum A."/>
            <person name="Dockter R.B."/>
            <person name="Fauchery L."/>
            <person name="Iotti M."/>
            <person name="Kohler A."/>
            <person name="Labutti K."/>
            <person name="Lindquist E.A."/>
            <person name="Lipzen A."/>
            <person name="Ohm R.A."/>
            <person name="Wang M."/>
            <person name="Grigoriev I.V."/>
            <person name="Zambonelli A."/>
            <person name="Martin F.M."/>
        </authorList>
    </citation>
    <scope>NUCLEOTIDE SEQUENCE [LARGE SCALE GENOMIC DNA]</scope>
    <source>
        <strain evidence="1 2">Tbo3840</strain>
    </source>
</reference>
<accession>A0A2T6ZIM2</accession>
<evidence type="ECO:0000313" key="1">
    <source>
        <dbReference type="EMBL" id="PUU75331.1"/>
    </source>
</evidence>
<keyword evidence="2" id="KW-1185">Reference proteome</keyword>
<comment type="caution">
    <text evidence="1">The sequence shown here is derived from an EMBL/GenBank/DDBJ whole genome shotgun (WGS) entry which is preliminary data.</text>
</comment>
<dbReference type="EMBL" id="NESQ01000237">
    <property type="protein sequence ID" value="PUU75331.1"/>
    <property type="molecule type" value="Genomic_DNA"/>
</dbReference>
<dbReference type="AlphaFoldDB" id="A0A2T6ZIM2"/>
<name>A0A2T6ZIM2_TUBBO</name>
<protein>
    <submittedName>
        <fullName evidence="1">Uncharacterized protein</fullName>
    </submittedName>
</protein>
<evidence type="ECO:0000313" key="2">
    <source>
        <dbReference type="Proteomes" id="UP000244722"/>
    </source>
</evidence>